<dbReference type="EnsemblMetazoa" id="Aqu2.1.22819_001">
    <property type="protein sequence ID" value="Aqu2.1.22819_001"/>
    <property type="gene ID" value="Aqu2.1.22819"/>
</dbReference>
<feature type="repeat" description="ANK" evidence="3">
    <location>
        <begin position="72"/>
        <end position="92"/>
    </location>
</feature>
<dbReference type="Gene3D" id="1.25.40.20">
    <property type="entry name" value="Ankyrin repeat-containing domain"/>
    <property type="match status" value="2"/>
</dbReference>
<dbReference type="PANTHER" id="PTHR24198:SF165">
    <property type="entry name" value="ANKYRIN REPEAT-CONTAINING PROTEIN-RELATED"/>
    <property type="match status" value="1"/>
</dbReference>
<dbReference type="SUPFAM" id="SSF48403">
    <property type="entry name" value="Ankyrin repeat"/>
    <property type="match status" value="1"/>
</dbReference>
<evidence type="ECO:0000313" key="4">
    <source>
        <dbReference type="EnsemblMetazoa" id="Aqu2.1.22819_001"/>
    </source>
</evidence>
<reference evidence="4" key="1">
    <citation type="submission" date="2017-05" db="UniProtKB">
        <authorList>
            <consortium name="EnsemblMetazoa"/>
        </authorList>
    </citation>
    <scope>IDENTIFICATION</scope>
</reference>
<dbReference type="InterPro" id="IPR002110">
    <property type="entry name" value="Ankyrin_rpt"/>
</dbReference>
<dbReference type="InParanoid" id="A0A1X7U5L2"/>
<keyword evidence="2 3" id="KW-0040">ANK repeat</keyword>
<organism evidence="4">
    <name type="scientific">Amphimedon queenslandica</name>
    <name type="common">Sponge</name>
    <dbReference type="NCBI Taxonomy" id="400682"/>
    <lineage>
        <taxon>Eukaryota</taxon>
        <taxon>Metazoa</taxon>
        <taxon>Porifera</taxon>
        <taxon>Demospongiae</taxon>
        <taxon>Heteroscleromorpha</taxon>
        <taxon>Haplosclerida</taxon>
        <taxon>Niphatidae</taxon>
        <taxon>Amphimedon</taxon>
    </lineage>
</organism>
<protein>
    <submittedName>
        <fullName evidence="4">Uncharacterized protein</fullName>
    </submittedName>
</protein>
<dbReference type="Pfam" id="PF13637">
    <property type="entry name" value="Ank_4"/>
    <property type="match status" value="1"/>
</dbReference>
<dbReference type="SMART" id="SM00248">
    <property type="entry name" value="ANK"/>
    <property type="match status" value="4"/>
</dbReference>
<dbReference type="InterPro" id="IPR036770">
    <property type="entry name" value="Ankyrin_rpt-contain_sf"/>
</dbReference>
<dbReference type="AlphaFoldDB" id="A0A1X7U5L2"/>
<evidence type="ECO:0000256" key="2">
    <source>
        <dbReference type="ARBA" id="ARBA00023043"/>
    </source>
</evidence>
<keyword evidence="1" id="KW-0677">Repeat</keyword>
<evidence type="ECO:0000256" key="3">
    <source>
        <dbReference type="PROSITE-ProRule" id="PRU00023"/>
    </source>
</evidence>
<proteinExistence type="predicted"/>
<sequence>YEGRSAVHYAALSGSPTLLSYTVSEYRLNASQPDYKGVVPLALACVSGSINAVEYIMNTTDTDIDVDITCNEGKTPLHYSCRHGNLELSQYLCEVQGSGITLDGAGYSIASGNIKLNQYFIENHHLLLTPVSFLNAVNSSKLPLVKLLIDEYKLDPHVKGKDGEGAVHFAAQTGVIDILEYLVNDC</sequence>
<name>A0A1X7U5L2_AMPQE</name>
<accession>A0A1X7U5L2</accession>
<dbReference type="PROSITE" id="PS50088">
    <property type="entry name" value="ANK_REPEAT"/>
    <property type="match status" value="1"/>
</dbReference>
<dbReference type="PROSITE" id="PS50297">
    <property type="entry name" value="ANK_REP_REGION"/>
    <property type="match status" value="1"/>
</dbReference>
<dbReference type="Pfam" id="PF12796">
    <property type="entry name" value="Ank_2"/>
    <property type="match status" value="1"/>
</dbReference>
<evidence type="ECO:0000256" key="1">
    <source>
        <dbReference type="ARBA" id="ARBA00022737"/>
    </source>
</evidence>
<dbReference type="PANTHER" id="PTHR24198">
    <property type="entry name" value="ANKYRIN REPEAT AND PROTEIN KINASE DOMAIN-CONTAINING PROTEIN"/>
    <property type="match status" value="1"/>
</dbReference>